<name>W9DPU9_METTI</name>
<organism evidence="2 3">
    <name type="scientific">Methanolobus tindarius DSM 2278</name>
    <dbReference type="NCBI Taxonomy" id="1090322"/>
    <lineage>
        <taxon>Archaea</taxon>
        <taxon>Methanobacteriati</taxon>
        <taxon>Methanobacteriota</taxon>
        <taxon>Stenosarchaea group</taxon>
        <taxon>Methanomicrobia</taxon>
        <taxon>Methanosarcinales</taxon>
        <taxon>Methanosarcinaceae</taxon>
        <taxon>Methanolobus</taxon>
    </lineage>
</organism>
<protein>
    <recommendedName>
        <fullName evidence="1">Peptidase C-terminal archaeal/bacterial domain-containing protein</fullName>
    </recommendedName>
</protein>
<evidence type="ECO:0000259" key="1">
    <source>
        <dbReference type="Pfam" id="PF04151"/>
    </source>
</evidence>
<dbReference type="Gene3D" id="4.10.1210.10">
    <property type="entry name" value="Atu1913-like"/>
    <property type="match status" value="1"/>
</dbReference>
<dbReference type="InterPro" id="IPR036488">
    <property type="entry name" value="DUF1883-like_sf"/>
</dbReference>
<dbReference type="Pfam" id="PF04151">
    <property type="entry name" value="PPC"/>
    <property type="match status" value="1"/>
</dbReference>
<reference evidence="2 3" key="1">
    <citation type="submission" date="2013-08" db="EMBL/GenBank/DDBJ databases">
        <authorList>
            <consortium name="DOE Joint Genome Institute"/>
            <person name="Eisen J."/>
            <person name="Huntemann M."/>
            <person name="Han J."/>
            <person name="Chen A."/>
            <person name="Kyrpides N."/>
            <person name="Mavromatis K."/>
            <person name="Markowitz V."/>
            <person name="Palaniappan K."/>
            <person name="Ivanova N."/>
            <person name="Schaumberg A."/>
            <person name="Pati A."/>
            <person name="Liolios K."/>
            <person name="Nordberg H.P."/>
            <person name="Cantor M.N."/>
            <person name="Hua S.X."/>
            <person name="Woyke T."/>
        </authorList>
    </citation>
    <scope>NUCLEOTIDE SEQUENCE [LARGE SCALE GENOMIC DNA]</scope>
    <source>
        <strain evidence="2 3">DSM 2278</strain>
    </source>
</reference>
<accession>W9DPU9</accession>
<dbReference type="STRING" id="1090322.MettiDRAFT_0763"/>
<dbReference type="InterPro" id="IPR007280">
    <property type="entry name" value="Peptidase_C_arc/bac"/>
</dbReference>
<dbReference type="Proteomes" id="UP000019483">
    <property type="component" value="Unassembled WGS sequence"/>
</dbReference>
<gene>
    <name evidence="2" type="ORF">MettiDRAFT_0763</name>
</gene>
<evidence type="ECO:0000313" key="3">
    <source>
        <dbReference type="Proteomes" id="UP000019483"/>
    </source>
</evidence>
<keyword evidence="3" id="KW-1185">Reference proteome</keyword>
<proteinExistence type="predicted"/>
<dbReference type="EMBL" id="AZAJ01000001">
    <property type="protein sequence ID" value="ETA67343.1"/>
    <property type="molecule type" value="Genomic_DNA"/>
</dbReference>
<evidence type="ECO:0000313" key="2">
    <source>
        <dbReference type="EMBL" id="ETA67343.1"/>
    </source>
</evidence>
<comment type="caution">
    <text evidence="2">The sequence shown here is derived from an EMBL/GenBank/DDBJ whole genome shotgun (WGS) entry which is preliminary data.</text>
</comment>
<dbReference type="AlphaFoldDB" id="W9DPU9"/>
<feature type="domain" description="Peptidase C-terminal archaeal/bacterial" evidence="1">
    <location>
        <begin position="46"/>
        <end position="113"/>
    </location>
</feature>
<dbReference type="SUPFAM" id="SSF141099">
    <property type="entry name" value="Atu1913-like"/>
    <property type="match status" value="1"/>
</dbReference>
<sequence length="131" mass="15395">MLNFKTILLIAVLLIGVYSVGYSSEKDKELSFEDEFVIEKGYYQPYYFQLEESDLLDVLVETEGTPIDVYLLDSNNFNQLESNGTFEYYQFRGNSIKTQIKFEAPNYDTYYIVFESLNSDAKVKFNYTAYY</sequence>